<feature type="region of interest" description="Disordered" evidence="1">
    <location>
        <begin position="54"/>
        <end position="74"/>
    </location>
</feature>
<dbReference type="Proteomes" id="UP000002791">
    <property type="component" value="Chromosome"/>
</dbReference>
<keyword evidence="3" id="KW-1185">Reference proteome</keyword>
<organism evidence="2 3">
    <name type="scientific">Saccharomonospora cyanea NA-134</name>
    <dbReference type="NCBI Taxonomy" id="882082"/>
    <lineage>
        <taxon>Bacteria</taxon>
        <taxon>Bacillati</taxon>
        <taxon>Actinomycetota</taxon>
        <taxon>Actinomycetes</taxon>
        <taxon>Pseudonocardiales</taxon>
        <taxon>Pseudonocardiaceae</taxon>
        <taxon>Saccharomonospora</taxon>
    </lineage>
</organism>
<evidence type="ECO:0000313" key="2">
    <source>
        <dbReference type="EMBL" id="EHR61150.1"/>
    </source>
</evidence>
<name>H5XPS2_9PSEU</name>
<sequence>MQFSRQEPHESLEVSGDHLYPILPYHVGITYEGPAFQSDNLSGLTIDGKQRTTTVRAEHDDSPTGHAAQPRWLSTTHPRDHALGLIDKEPRTDIRKRDPRNMRIELDQISHTRATQDRSERIATAIISGP</sequence>
<dbReference type="EMBL" id="CM001440">
    <property type="protein sequence ID" value="EHR61150.1"/>
    <property type="molecule type" value="Genomic_DNA"/>
</dbReference>
<accession>H5XPS2</accession>
<reference evidence="2 3" key="1">
    <citation type="submission" date="2011-11" db="EMBL/GenBank/DDBJ databases">
        <title>The Noncontiguous Finished sequence of Saccharomonospora cyanea NA-134.</title>
        <authorList>
            <consortium name="US DOE Joint Genome Institute"/>
            <person name="Lucas S."/>
            <person name="Han J."/>
            <person name="Lapidus A."/>
            <person name="Cheng J.-F."/>
            <person name="Goodwin L."/>
            <person name="Pitluck S."/>
            <person name="Peters L."/>
            <person name="Ovchinnikova G."/>
            <person name="Lu M."/>
            <person name="Detter J.C."/>
            <person name="Han C."/>
            <person name="Tapia R."/>
            <person name="Land M."/>
            <person name="Hauser L."/>
            <person name="Kyrpides N."/>
            <person name="Ivanova N."/>
            <person name="Pagani I."/>
            <person name="Brambilla E.-M."/>
            <person name="Klenk H.-P."/>
            <person name="Woyke T."/>
        </authorList>
    </citation>
    <scope>NUCLEOTIDE SEQUENCE [LARGE SCALE GENOMIC DNA]</scope>
    <source>
        <strain evidence="2 3">NA-134</strain>
    </source>
</reference>
<protein>
    <submittedName>
        <fullName evidence="2">Uncharacterized protein</fullName>
    </submittedName>
</protein>
<dbReference type="AlphaFoldDB" id="H5XPS2"/>
<proteinExistence type="predicted"/>
<gene>
    <name evidence="2" type="ORF">SaccyDRAFT_2269</name>
</gene>
<dbReference type="HOGENOM" id="CLU_1936594_0_0_11"/>
<evidence type="ECO:0000313" key="3">
    <source>
        <dbReference type="Proteomes" id="UP000002791"/>
    </source>
</evidence>
<evidence type="ECO:0000256" key="1">
    <source>
        <dbReference type="SAM" id="MobiDB-lite"/>
    </source>
</evidence>